<comment type="caution">
    <text evidence="1">The sequence shown here is derived from an EMBL/GenBank/DDBJ whole genome shotgun (WGS) entry which is preliminary data.</text>
</comment>
<evidence type="ECO:0000313" key="2">
    <source>
        <dbReference type="Proteomes" id="UP000036403"/>
    </source>
</evidence>
<dbReference type="EMBL" id="LBMM01007346">
    <property type="protein sequence ID" value="KMQ89817.1"/>
    <property type="molecule type" value="Genomic_DNA"/>
</dbReference>
<gene>
    <name evidence="1" type="ORF">RF55_10502</name>
</gene>
<accession>A0A0J7KHT8</accession>
<keyword evidence="2" id="KW-1185">Reference proteome</keyword>
<organism evidence="1 2">
    <name type="scientific">Lasius niger</name>
    <name type="common">Black garden ant</name>
    <dbReference type="NCBI Taxonomy" id="67767"/>
    <lineage>
        <taxon>Eukaryota</taxon>
        <taxon>Metazoa</taxon>
        <taxon>Ecdysozoa</taxon>
        <taxon>Arthropoda</taxon>
        <taxon>Hexapoda</taxon>
        <taxon>Insecta</taxon>
        <taxon>Pterygota</taxon>
        <taxon>Neoptera</taxon>
        <taxon>Endopterygota</taxon>
        <taxon>Hymenoptera</taxon>
        <taxon>Apocrita</taxon>
        <taxon>Aculeata</taxon>
        <taxon>Formicoidea</taxon>
        <taxon>Formicidae</taxon>
        <taxon>Formicinae</taxon>
        <taxon>Lasius</taxon>
        <taxon>Lasius</taxon>
    </lineage>
</organism>
<evidence type="ECO:0000313" key="1">
    <source>
        <dbReference type="EMBL" id="KMQ89817.1"/>
    </source>
</evidence>
<dbReference type="PaxDb" id="67767-A0A0J7KHT8"/>
<proteinExistence type="predicted"/>
<sequence>MADEDPLNPRHSGFVTIGLQNPISIPMTSMIASTELSSLKKEYKACMWKVTVESALHNIESQEAEPLKNIHVKAMEGDEEILVTKPGESGVFRDKHPENYIPQ</sequence>
<dbReference type="Proteomes" id="UP000036403">
    <property type="component" value="Unassembled WGS sequence"/>
</dbReference>
<dbReference type="AlphaFoldDB" id="A0A0J7KHT8"/>
<name>A0A0J7KHT8_LASNI</name>
<reference evidence="1 2" key="1">
    <citation type="submission" date="2015-04" db="EMBL/GenBank/DDBJ databases">
        <title>Lasius niger genome sequencing.</title>
        <authorList>
            <person name="Konorov E.A."/>
            <person name="Nikitin M.A."/>
            <person name="Kirill M.V."/>
            <person name="Chang P."/>
        </authorList>
    </citation>
    <scope>NUCLEOTIDE SEQUENCE [LARGE SCALE GENOMIC DNA]</scope>
    <source>
        <tissue evidence="1">Whole</tissue>
    </source>
</reference>
<protein>
    <submittedName>
        <fullName evidence="1">Dna polymerase iv</fullName>
    </submittedName>
</protein>